<dbReference type="PANTHER" id="PTHR45947">
    <property type="entry name" value="SULFOQUINOVOSYL TRANSFERASE SQD2"/>
    <property type="match status" value="1"/>
</dbReference>
<dbReference type="EMBL" id="WNHJ01000036">
    <property type="protein sequence ID" value="MTV63471.1"/>
    <property type="molecule type" value="Genomic_DNA"/>
</dbReference>
<name>A0A1A9BIQ0_STREE</name>
<dbReference type="EMBL" id="LT594600">
    <property type="protein sequence ID" value="SBT85399.1"/>
    <property type="molecule type" value="Genomic_DNA"/>
</dbReference>
<reference evidence="3" key="1">
    <citation type="submission" date="2016-06" db="EMBL/GenBank/DDBJ databases">
        <title>Whole Genome Sequencing of Streptococcus pneumoniae: Development, Evaluation and Verification of Targets for Serogroup and Serotype Prediction using an Automated Pipeline.</title>
        <authorList>
            <person name="Kapatai G."/>
            <person name="Sheppard C.L."/>
            <person name="Al-Shahib A."/>
            <person name="Litt D.J."/>
            <person name="Underwood A.P."/>
            <person name="Harrison T.G."/>
            <person name="Fry N.K."/>
        </authorList>
    </citation>
    <scope>NUCLEOTIDE SEQUENCE</scope>
    <source>
        <strain evidence="3">SSI-22F</strain>
    </source>
</reference>
<protein>
    <submittedName>
        <fullName evidence="2">Glycosyltransferase</fullName>
    </submittedName>
    <submittedName>
        <fullName evidence="3">Putative glycosyl transferase WcwV</fullName>
    </submittedName>
</protein>
<reference evidence="3" key="2">
    <citation type="submission" date="2016-06" db="EMBL/GenBank/DDBJ databases">
        <authorList>
            <person name="Kjaerup R.B."/>
            <person name="Dalgaard T.S."/>
            <person name="Juul-Madsen H.R."/>
        </authorList>
    </citation>
    <scope>NUCLEOTIDE SEQUENCE</scope>
    <source>
        <strain evidence="3">SSI-22F</strain>
    </source>
</reference>
<proteinExistence type="predicted"/>
<sequence length="393" mass="46171">MTLRIKYIHEIFLEEIDKNMKKVLIVRSGPYQVNPEGYNLQELGLASAISQQGYQCDVMYYHKTKNYDQLYEKNGEQIKIFWRRGIRLFRSGIYPQILREKFLNQYDKIIISEYSQIMAVLLSRIHSNVYIYNGPYYNLFKIPIIEPIYDFLFVEMLNKRTKTVFCKTEKAECYLKNKGFNDCKVVGVGLDIEKFEQEEEPTEDTIELLRRMENKQNILYVGSLSKRKNTAQLIRIFNILKSKSGKKNELQLVLIGKDEDNIVEKINYSRFKDDIIYQPYLKNSQLQFIYPSSQLLVLPSVQEIFGMVLLEAMYFKLPVVSSASAGGETLIQDGINGKIVNDFNDEHWVDCIENLLNNPLELKRLGECAHKRITEQFMWSSIARKIIETFDER</sequence>
<dbReference type="AlphaFoldDB" id="A0A1A9BIQ0"/>
<evidence type="ECO:0000313" key="3">
    <source>
        <dbReference type="EMBL" id="SBT85399.1"/>
    </source>
</evidence>
<dbReference type="InterPro" id="IPR050194">
    <property type="entry name" value="Glycosyltransferase_grp1"/>
</dbReference>
<dbReference type="Gene3D" id="3.40.50.2000">
    <property type="entry name" value="Glycogen Phosphorylase B"/>
    <property type="match status" value="2"/>
</dbReference>
<evidence type="ECO:0000313" key="2">
    <source>
        <dbReference type="EMBL" id="MTV63471.1"/>
    </source>
</evidence>
<dbReference type="Pfam" id="PF00534">
    <property type="entry name" value="Glycos_transf_1"/>
    <property type="match status" value="1"/>
</dbReference>
<dbReference type="SUPFAM" id="SSF53756">
    <property type="entry name" value="UDP-Glycosyltransferase/glycogen phosphorylase"/>
    <property type="match status" value="1"/>
</dbReference>
<dbReference type="InterPro" id="IPR001296">
    <property type="entry name" value="Glyco_trans_1"/>
</dbReference>
<evidence type="ECO:0000259" key="1">
    <source>
        <dbReference type="Pfam" id="PF00534"/>
    </source>
</evidence>
<gene>
    <name evidence="3" type="primary">wcwV</name>
    <name evidence="2" type="ORF">GM539_08725</name>
</gene>
<organism evidence="3">
    <name type="scientific">Streptococcus pneumoniae</name>
    <dbReference type="NCBI Taxonomy" id="1313"/>
    <lineage>
        <taxon>Bacteria</taxon>
        <taxon>Bacillati</taxon>
        <taxon>Bacillota</taxon>
        <taxon>Bacilli</taxon>
        <taxon>Lactobacillales</taxon>
        <taxon>Streptococcaceae</taxon>
        <taxon>Streptococcus</taxon>
    </lineage>
</organism>
<feature type="domain" description="Glycosyl transferase family 1" evidence="1">
    <location>
        <begin position="211"/>
        <end position="371"/>
    </location>
</feature>
<dbReference type="GO" id="GO:0016757">
    <property type="term" value="F:glycosyltransferase activity"/>
    <property type="evidence" value="ECO:0007669"/>
    <property type="project" value="InterPro"/>
</dbReference>
<evidence type="ECO:0000313" key="4">
    <source>
        <dbReference type="Proteomes" id="UP000474228"/>
    </source>
</evidence>
<dbReference type="CDD" id="cd03801">
    <property type="entry name" value="GT4_PimA-like"/>
    <property type="match status" value="1"/>
</dbReference>
<dbReference type="PANTHER" id="PTHR45947:SF3">
    <property type="entry name" value="SULFOQUINOVOSYL TRANSFERASE SQD2"/>
    <property type="match status" value="1"/>
</dbReference>
<keyword evidence="3" id="KW-0808">Transferase</keyword>
<accession>A0A1A9BIQ0</accession>
<reference evidence="2 4" key="3">
    <citation type="submission" date="2019-11" db="EMBL/GenBank/DDBJ databases">
        <title>Growth characteristics of pneumococcus vary with the chemical composition of the capsule and with environmental conditions.</title>
        <authorList>
            <person name="Tothpal A."/>
            <person name="Desobry K."/>
            <person name="Joshi S."/>
            <person name="Wyllie A.L."/>
            <person name="Weinberger D.M."/>
        </authorList>
    </citation>
    <scope>NUCLEOTIDE SEQUENCE [LARGE SCALE GENOMIC DNA]</scope>
    <source>
        <strain evidence="4">pnumococcus22F</strain>
        <strain evidence="2">Pnumococcus22F</strain>
    </source>
</reference>
<dbReference type="Proteomes" id="UP000474228">
    <property type="component" value="Unassembled WGS sequence"/>
</dbReference>